<gene>
    <name evidence="2" type="ORF">QBC38DRAFT_34136</name>
</gene>
<dbReference type="EMBL" id="MU865406">
    <property type="protein sequence ID" value="KAK4224035.1"/>
    <property type="molecule type" value="Genomic_DNA"/>
</dbReference>
<feature type="chain" id="PRO_5042969171" evidence="1">
    <location>
        <begin position="29"/>
        <end position="134"/>
    </location>
</feature>
<name>A0AAN7BIR4_9PEZI</name>
<accession>A0AAN7BIR4</accession>
<reference evidence="2" key="1">
    <citation type="journal article" date="2023" name="Mol. Phylogenet. Evol.">
        <title>Genome-scale phylogeny and comparative genomics of the fungal order Sordariales.</title>
        <authorList>
            <person name="Hensen N."/>
            <person name="Bonometti L."/>
            <person name="Westerberg I."/>
            <person name="Brannstrom I.O."/>
            <person name="Guillou S."/>
            <person name="Cros-Aarteil S."/>
            <person name="Calhoun S."/>
            <person name="Haridas S."/>
            <person name="Kuo A."/>
            <person name="Mondo S."/>
            <person name="Pangilinan J."/>
            <person name="Riley R."/>
            <person name="LaButti K."/>
            <person name="Andreopoulos B."/>
            <person name="Lipzen A."/>
            <person name="Chen C."/>
            <person name="Yan M."/>
            <person name="Daum C."/>
            <person name="Ng V."/>
            <person name="Clum A."/>
            <person name="Steindorff A."/>
            <person name="Ohm R.A."/>
            <person name="Martin F."/>
            <person name="Silar P."/>
            <person name="Natvig D.O."/>
            <person name="Lalanne C."/>
            <person name="Gautier V."/>
            <person name="Ament-Velasquez S.L."/>
            <person name="Kruys A."/>
            <person name="Hutchinson M.I."/>
            <person name="Powell A.J."/>
            <person name="Barry K."/>
            <person name="Miller A.N."/>
            <person name="Grigoriev I.V."/>
            <person name="Debuchy R."/>
            <person name="Gladieux P."/>
            <person name="Hiltunen Thoren M."/>
            <person name="Johannesson H."/>
        </authorList>
    </citation>
    <scope>NUCLEOTIDE SEQUENCE</scope>
    <source>
        <strain evidence="2">CBS 990.96</strain>
    </source>
</reference>
<evidence type="ECO:0000313" key="3">
    <source>
        <dbReference type="Proteomes" id="UP001301958"/>
    </source>
</evidence>
<comment type="caution">
    <text evidence="2">The sequence shown here is derived from an EMBL/GenBank/DDBJ whole genome shotgun (WGS) entry which is preliminary data.</text>
</comment>
<evidence type="ECO:0000256" key="1">
    <source>
        <dbReference type="SAM" id="SignalP"/>
    </source>
</evidence>
<feature type="signal peptide" evidence="1">
    <location>
        <begin position="1"/>
        <end position="28"/>
    </location>
</feature>
<proteinExistence type="predicted"/>
<dbReference type="Proteomes" id="UP001301958">
    <property type="component" value="Unassembled WGS sequence"/>
</dbReference>
<keyword evidence="3" id="KW-1185">Reference proteome</keyword>
<reference evidence="2" key="2">
    <citation type="submission" date="2023-05" db="EMBL/GenBank/DDBJ databases">
        <authorList>
            <consortium name="Lawrence Berkeley National Laboratory"/>
            <person name="Steindorff A."/>
            <person name="Hensen N."/>
            <person name="Bonometti L."/>
            <person name="Westerberg I."/>
            <person name="Brannstrom I.O."/>
            <person name="Guillou S."/>
            <person name="Cros-Aarteil S."/>
            <person name="Calhoun S."/>
            <person name="Haridas S."/>
            <person name="Kuo A."/>
            <person name="Mondo S."/>
            <person name="Pangilinan J."/>
            <person name="Riley R."/>
            <person name="Labutti K."/>
            <person name="Andreopoulos B."/>
            <person name="Lipzen A."/>
            <person name="Chen C."/>
            <person name="Yanf M."/>
            <person name="Daum C."/>
            <person name="Ng V."/>
            <person name="Clum A."/>
            <person name="Ohm R."/>
            <person name="Martin F."/>
            <person name="Silar P."/>
            <person name="Natvig D."/>
            <person name="Lalanne C."/>
            <person name="Gautier V."/>
            <person name="Ament-Velasquez S.L."/>
            <person name="Kruys A."/>
            <person name="Hutchinson M.I."/>
            <person name="Powell A.J."/>
            <person name="Barry K."/>
            <person name="Miller A.N."/>
            <person name="Grigoriev I.V."/>
            <person name="Debuchy R."/>
            <person name="Gladieux P."/>
            <person name="Thoren M.H."/>
            <person name="Johannesson H."/>
        </authorList>
    </citation>
    <scope>NUCLEOTIDE SEQUENCE</scope>
    <source>
        <strain evidence="2">CBS 990.96</strain>
    </source>
</reference>
<sequence>MQPFLSPETTLSYLLGLLTFFFFLAAGGYDPELPTTTETDFNIVTKQEIEVPQVQVECAVEDEDMAAPVIHHQRSTDQKEVLVGLTGRAAGVLLRRFSFRDVGLRVSSRQNLLTGEACLGMAGLERKRRQTFVG</sequence>
<dbReference type="AlphaFoldDB" id="A0AAN7BIR4"/>
<organism evidence="2 3">
    <name type="scientific">Podospora fimiseda</name>
    <dbReference type="NCBI Taxonomy" id="252190"/>
    <lineage>
        <taxon>Eukaryota</taxon>
        <taxon>Fungi</taxon>
        <taxon>Dikarya</taxon>
        <taxon>Ascomycota</taxon>
        <taxon>Pezizomycotina</taxon>
        <taxon>Sordariomycetes</taxon>
        <taxon>Sordariomycetidae</taxon>
        <taxon>Sordariales</taxon>
        <taxon>Podosporaceae</taxon>
        <taxon>Podospora</taxon>
    </lineage>
</organism>
<protein>
    <submittedName>
        <fullName evidence="2">Uncharacterized protein</fullName>
    </submittedName>
</protein>
<evidence type="ECO:0000313" key="2">
    <source>
        <dbReference type="EMBL" id="KAK4224035.1"/>
    </source>
</evidence>
<keyword evidence="1" id="KW-0732">Signal</keyword>